<feature type="compositionally biased region" description="Basic and acidic residues" evidence="1">
    <location>
        <begin position="151"/>
        <end position="167"/>
    </location>
</feature>
<dbReference type="Proteomes" id="UP000772434">
    <property type="component" value="Unassembled WGS sequence"/>
</dbReference>
<sequence>MSSLYARYPTYDEPLPGNFASQSSDFTKALFGIILQWQKETGGSSVQQFMSCVEGTLKHHTSVNMGTAGERYFAALVVRRCGDCTGPDNDRLSVCESQRRAEGLIPRISRITELGRATDDYRHLKKKIHEAVALLNRNNAADGPPAKLNGRKRERDGVDQGRPDGVKQAKYTSRYMPQKVEEITVMCKEIEAVAMDPLMLNNEVTVALTELKEALNTFV</sequence>
<dbReference type="AlphaFoldDB" id="A0A9P5PXG3"/>
<proteinExistence type="predicted"/>
<dbReference type="EMBL" id="JADNRY010000042">
    <property type="protein sequence ID" value="KAF9070272.1"/>
    <property type="molecule type" value="Genomic_DNA"/>
</dbReference>
<gene>
    <name evidence="2" type="ORF">BDP27DRAFT_1420152</name>
</gene>
<accession>A0A9P5PXG3</accession>
<protein>
    <submittedName>
        <fullName evidence="2">Uncharacterized protein</fullName>
    </submittedName>
</protein>
<comment type="caution">
    <text evidence="2">The sequence shown here is derived from an EMBL/GenBank/DDBJ whole genome shotgun (WGS) entry which is preliminary data.</text>
</comment>
<evidence type="ECO:0000313" key="2">
    <source>
        <dbReference type="EMBL" id="KAF9070272.1"/>
    </source>
</evidence>
<organism evidence="2 3">
    <name type="scientific">Rhodocollybia butyracea</name>
    <dbReference type="NCBI Taxonomy" id="206335"/>
    <lineage>
        <taxon>Eukaryota</taxon>
        <taxon>Fungi</taxon>
        <taxon>Dikarya</taxon>
        <taxon>Basidiomycota</taxon>
        <taxon>Agaricomycotina</taxon>
        <taxon>Agaricomycetes</taxon>
        <taxon>Agaricomycetidae</taxon>
        <taxon>Agaricales</taxon>
        <taxon>Marasmiineae</taxon>
        <taxon>Omphalotaceae</taxon>
        <taxon>Rhodocollybia</taxon>
    </lineage>
</organism>
<keyword evidence="3" id="KW-1185">Reference proteome</keyword>
<evidence type="ECO:0000256" key="1">
    <source>
        <dbReference type="SAM" id="MobiDB-lite"/>
    </source>
</evidence>
<evidence type="ECO:0000313" key="3">
    <source>
        <dbReference type="Proteomes" id="UP000772434"/>
    </source>
</evidence>
<reference evidence="2" key="1">
    <citation type="submission" date="2020-11" db="EMBL/GenBank/DDBJ databases">
        <authorList>
            <consortium name="DOE Joint Genome Institute"/>
            <person name="Ahrendt S."/>
            <person name="Riley R."/>
            <person name="Andreopoulos W."/>
            <person name="Labutti K."/>
            <person name="Pangilinan J."/>
            <person name="Ruiz-Duenas F.J."/>
            <person name="Barrasa J.M."/>
            <person name="Sanchez-Garcia M."/>
            <person name="Camarero S."/>
            <person name="Miyauchi S."/>
            <person name="Serrano A."/>
            <person name="Linde D."/>
            <person name="Babiker R."/>
            <person name="Drula E."/>
            <person name="Ayuso-Fernandez I."/>
            <person name="Pacheco R."/>
            <person name="Padilla G."/>
            <person name="Ferreira P."/>
            <person name="Barriuso J."/>
            <person name="Kellner H."/>
            <person name="Castanera R."/>
            <person name="Alfaro M."/>
            <person name="Ramirez L."/>
            <person name="Pisabarro A.G."/>
            <person name="Kuo A."/>
            <person name="Tritt A."/>
            <person name="Lipzen A."/>
            <person name="He G."/>
            <person name="Yan M."/>
            <person name="Ng V."/>
            <person name="Cullen D."/>
            <person name="Martin F."/>
            <person name="Rosso M.-N."/>
            <person name="Henrissat B."/>
            <person name="Hibbett D."/>
            <person name="Martinez A.T."/>
            <person name="Grigoriev I.V."/>
        </authorList>
    </citation>
    <scope>NUCLEOTIDE SEQUENCE</scope>
    <source>
        <strain evidence="2">AH 40177</strain>
    </source>
</reference>
<feature type="region of interest" description="Disordered" evidence="1">
    <location>
        <begin position="139"/>
        <end position="173"/>
    </location>
</feature>
<name>A0A9P5PXG3_9AGAR</name>